<dbReference type="SUPFAM" id="SSF52499">
    <property type="entry name" value="Isochorismatase-like hydrolases"/>
    <property type="match status" value="1"/>
</dbReference>
<dbReference type="PANTHER" id="PTHR14119:SF3">
    <property type="entry name" value="ISOCHORISMATASE DOMAIN-CONTAINING PROTEIN 2"/>
    <property type="match status" value="1"/>
</dbReference>
<dbReference type="InterPro" id="IPR050993">
    <property type="entry name" value="Isochorismatase_domain"/>
</dbReference>
<sequence>MSTMITDRTYRIARENTQAMMVDVQERLIPHIDDHDNIIKKVIILTKGLQALNIPIMLNEQYSHGLGSTLPEVMDVLEEKNRQRFDKTTFSACDNNDAWHYLAQQNRSTVLVYGAEAHVCVMQTSLDLLDNGMQPVIIADAVGSRFPYDKKQAIRRIRRAGGVITTVESILFELCRSSEDPAFKTISGLIKEIQ</sequence>
<dbReference type="RefSeq" id="WP_201504737.1">
    <property type="nucleotide sequence ID" value="NZ_BAAAFR010000002.1"/>
</dbReference>
<dbReference type="InterPro" id="IPR036380">
    <property type="entry name" value="Isochorismatase-like_sf"/>
</dbReference>
<evidence type="ECO:0000313" key="3">
    <source>
        <dbReference type="Proteomes" id="UP001501787"/>
    </source>
</evidence>
<dbReference type="Proteomes" id="UP001501787">
    <property type="component" value="Unassembled WGS sequence"/>
</dbReference>
<protein>
    <submittedName>
        <fullName evidence="2">Hydrolase</fullName>
    </submittedName>
</protein>
<evidence type="ECO:0000259" key="1">
    <source>
        <dbReference type="Pfam" id="PF00857"/>
    </source>
</evidence>
<gene>
    <name evidence="2" type="ORF">GCM10009129_11980</name>
</gene>
<name>A0ABN0VSJ8_9GAMM</name>
<keyword evidence="3" id="KW-1185">Reference proteome</keyword>
<accession>A0ABN0VSJ8</accession>
<organism evidence="2 3">
    <name type="scientific">Psychrobacter aestuarii</name>
    <dbReference type="NCBI Taxonomy" id="556327"/>
    <lineage>
        <taxon>Bacteria</taxon>
        <taxon>Pseudomonadati</taxon>
        <taxon>Pseudomonadota</taxon>
        <taxon>Gammaproteobacteria</taxon>
        <taxon>Moraxellales</taxon>
        <taxon>Moraxellaceae</taxon>
        <taxon>Psychrobacter</taxon>
    </lineage>
</organism>
<dbReference type="Gene3D" id="3.40.50.850">
    <property type="entry name" value="Isochorismatase-like"/>
    <property type="match status" value="1"/>
</dbReference>
<keyword evidence="2" id="KW-0378">Hydrolase</keyword>
<dbReference type="PANTHER" id="PTHR14119">
    <property type="entry name" value="HYDROLASE"/>
    <property type="match status" value="1"/>
</dbReference>
<dbReference type="Pfam" id="PF00857">
    <property type="entry name" value="Isochorismatase"/>
    <property type="match status" value="1"/>
</dbReference>
<comment type="caution">
    <text evidence="2">The sequence shown here is derived from an EMBL/GenBank/DDBJ whole genome shotgun (WGS) entry which is preliminary data.</text>
</comment>
<dbReference type="GO" id="GO:0016787">
    <property type="term" value="F:hydrolase activity"/>
    <property type="evidence" value="ECO:0007669"/>
    <property type="project" value="UniProtKB-KW"/>
</dbReference>
<dbReference type="EMBL" id="BAAAFR010000002">
    <property type="protein sequence ID" value="GAA0316251.1"/>
    <property type="molecule type" value="Genomic_DNA"/>
</dbReference>
<evidence type="ECO:0000313" key="2">
    <source>
        <dbReference type="EMBL" id="GAA0316251.1"/>
    </source>
</evidence>
<feature type="domain" description="Isochorismatase-like" evidence="1">
    <location>
        <begin position="21"/>
        <end position="168"/>
    </location>
</feature>
<proteinExistence type="predicted"/>
<dbReference type="InterPro" id="IPR000868">
    <property type="entry name" value="Isochorismatase-like_dom"/>
</dbReference>
<reference evidence="2 3" key="1">
    <citation type="journal article" date="2019" name="Int. J. Syst. Evol. Microbiol.">
        <title>The Global Catalogue of Microorganisms (GCM) 10K type strain sequencing project: providing services to taxonomists for standard genome sequencing and annotation.</title>
        <authorList>
            <consortium name="The Broad Institute Genomics Platform"/>
            <consortium name="The Broad Institute Genome Sequencing Center for Infectious Disease"/>
            <person name="Wu L."/>
            <person name="Ma J."/>
        </authorList>
    </citation>
    <scope>NUCLEOTIDE SEQUENCE [LARGE SCALE GENOMIC DNA]</scope>
    <source>
        <strain evidence="2 3">JCM 16343</strain>
    </source>
</reference>